<keyword evidence="2" id="KW-0732">Signal</keyword>
<dbReference type="EMBL" id="MEUG01000001">
    <property type="protein sequence ID" value="OGC27509.1"/>
    <property type="molecule type" value="Genomic_DNA"/>
</dbReference>
<accession>A0A1F4T4V5</accession>
<proteinExistence type="predicted"/>
<keyword evidence="1" id="KW-1133">Transmembrane helix</keyword>
<evidence type="ECO:0000313" key="4">
    <source>
        <dbReference type="Proteomes" id="UP000178602"/>
    </source>
</evidence>
<feature type="transmembrane region" description="Helical" evidence="1">
    <location>
        <begin position="160"/>
        <end position="177"/>
    </location>
</feature>
<dbReference type="AlphaFoldDB" id="A0A1F4T4V5"/>
<feature type="chain" id="PRO_5009514461" evidence="2">
    <location>
        <begin position="21"/>
        <end position="212"/>
    </location>
</feature>
<feature type="signal peptide" evidence="2">
    <location>
        <begin position="1"/>
        <end position="20"/>
    </location>
</feature>
<evidence type="ECO:0000313" key="3">
    <source>
        <dbReference type="EMBL" id="OGC27509.1"/>
    </source>
</evidence>
<keyword evidence="1" id="KW-0472">Membrane</keyword>
<protein>
    <submittedName>
        <fullName evidence="3">Uncharacterized protein</fullName>
    </submittedName>
</protein>
<reference evidence="3 4" key="1">
    <citation type="journal article" date="2016" name="Nat. Commun.">
        <title>Thousands of microbial genomes shed light on interconnected biogeochemical processes in an aquifer system.</title>
        <authorList>
            <person name="Anantharaman K."/>
            <person name="Brown C.T."/>
            <person name="Hug L.A."/>
            <person name="Sharon I."/>
            <person name="Castelle C.J."/>
            <person name="Probst A.J."/>
            <person name="Thomas B.C."/>
            <person name="Singh A."/>
            <person name="Wilkins M.J."/>
            <person name="Karaoz U."/>
            <person name="Brodie E.L."/>
            <person name="Williams K.H."/>
            <person name="Hubbard S.S."/>
            <person name="Banfield J.F."/>
        </authorList>
    </citation>
    <scope>NUCLEOTIDE SEQUENCE [LARGE SCALE GENOMIC DNA]</scope>
</reference>
<feature type="transmembrane region" description="Helical" evidence="1">
    <location>
        <begin position="135"/>
        <end position="154"/>
    </location>
</feature>
<comment type="caution">
    <text evidence="3">The sequence shown here is derived from an EMBL/GenBank/DDBJ whole genome shotgun (WGS) entry which is preliminary data.</text>
</comment>
<sequence length="212" mass="24056">MKKLIIGSLLVLFAASLAVGQETNQQADQDYINKLYYRHNKLELLTRKRLIDEKRNYNDVDITSSTYYADNYTTRNTNITQQGFSKAEVKEINEWYIYLGGISEISDLEFLRLIGDNREIDRIQAIEDQKNKMRFIGNIFIGTGLTVMLGGAAFGAESKVVTGGALGMVVGFFIDAFNSTPAHYIRPAYAQAKIDEYNIAMKKRLNLPLNFE</sequence>
<evidence type="ECO:0000256" key="2">
    <source>
        <dbReference type="SAM" id="SignalP"/>
    </source>
</evidence>
<evidence type="ECO:0000256" key="1">
    <source>
        <dbReference type="SAM" id="Phobius"/>
    </source>
</evidence>
<keyword evidence="1" id="KW-0812">Transmembrane</keyword>
<gene>
    <name evidence="3" type="ORF">A3K49_00565</name>
</gene>
<organism evidence="3 4">
    <name type="scientific">candidate division WOR-1 bacterium RIFOXYC12_FULL_54_18</name>
    <dbReference type="NCBI Taxonomy" id="1802584"/>
    <lineage>
        <taxon>Bacteria</taxon>
        <taxon>Bacillati</taxon>
        <taxon>Saganbacteria</taxon>
    </lineage>
</organism>
<name>A0A1F4T4V5_UNCSA</name>
<dbReference type="Proteomes" id="UP000178602">
    <property type="component" value="Unassembled WGS sequence"/>
</dbReference>